<dbReference type="EMBL" id="QMFB01000010">
    <property type="protein sequence ID" value="RAV19832.1"/>
    <property type="molecule type" value="Genomic_DNA"/>
</dbReference>
<sequence>MEGLTVKQLRKLFEANFKSTFREKQVWFWSIFYPVLLLVVFLMIFGGLGKGDSNFEAKVTAVVGKESALSESLLTALKQIPVLEWKEERPATRDEAEDWVKKKDVDALIVIPDEPDKPIELVLNKEKENSTMSQALSGIMGGVLQQANYNIAGVKPQLTFQPIYVSSGSDKLKYIDFLLTGLMAMSISQGGLFGMVGMVEMRRNGLLKRLLLSPMSTKAFGLADMLVRAVLAVIQLVLLTMIGVFAFGASLDINFASLIIVLAIGIVSFSAIGFLIAALSKTMESYFGIANLLSFVMMFLSGIFFEMSMLPAFIKPVSVVLPLTYFAEGIRDSMVYGLAPTGGSFWLNIGVMAAWGAVAFAIGSRFFKWKA</sequence>
<keyword evidence="2 5" id="KW-0812">Transmembrane</keyword>
<gene>
    <name evidence="7" type="ORF">DQG23_18020</name>
</gene>
<dbReference type="PANTHER" id="PTHR43027:SF2">
    <property type="entry name" value="TRANSPORT PERMEASE PROTEIN"/>
    <property type="match status" value="1"/>
</dbReference>
<dbReference type="Proteomes" id="UP000250369">
    <property type="component" value="Unassembled WGS sequence"/>
</dbReference>
<dbReference type="GO" id="GO:0140359">
    <property type="term" value="F:ABC-type transporter activity"/>
    <property type="evidence" value="ECO:0007669"/>
    <property type="project" value="InterPro"/>
</dbReference>
<feature type="transmembrane region" description="Helical" evidence="5">
    <location>
        <begin position="26"/>
        <end position="48"/>
    </location>
</feature>
<evidence type="ECO:0000256" key="2">
    <source>
        <dbReference type="ARBA" id="ARBA00022692"/>
    </source>
</evidence>
<dbReference type="PROSITE" id="PS51012">
    <property type="entry name" value="ABC_TM2"/>
    <property type="match status" value="1"/>
</dbReference>
<dbReference type="PANTHER" id="PTHR43027">
    <property type="entry name" value="DOXORUBICIN RESISTANCE ABC TRANSPORTER PERMEASE PROTEIN DRRC-RELATED"/>
    <property type="match status" value="1"/>
</dbReference>
<evidence type="ECO:0000256" key="1">
    <source>
        <dbReference type="ARBA" id="ARBA00004141"/>
    </source>
</evidence>
<dbReference type="AlphaFoldDB" id="A0A329MJK9"/>
<keyword evidence="8" id="KW-1185">Reference proteome</keyword>
<keyword evidence="4 5" id="KW-0472">Membrane</keyword>
<organism evidence="7 8">
    <name type="scientific">Paenibacillus contaminans</name>
    <dbReference type="NCBI Taxonomy" id="450362"/>
    <lineage>
        <taxon>Bacteria</taxon>
        <taxon>Bacillati</taxon>
        <taxon>Bacillota</taxon>
        <taxon>Bacilli</taxon>
        <taxon>Bacillales</taxon>
        <taxon>Paenibacillaceae</taxon>
        <taxon>Paenibacillus</taxon>
    </lineage>
</organism>
<name>A0A329MJK9_9BACL</name>
<dbReference type="InterPro" id="IPR052902">
    <property type="entry name" value="ABC-2_transporter"/>
</dbReference>
<dbReference type="InterPro" id="IPR047817">
    <property type="entry name" value="ABC2_TM_bact-type"/>
</dbReference>
<feature type="domain" description="ABC transmembrane type-2" evidence="6">
    <location>
        <begin position="140"/>
        <end position="370"/>
    </location>
</feature>
<dbReference type="Pfam" id="PF12698">
    <property type="entry name" value="ABC2_membrane_3"/>
    <property type="match status" value="1"/>
</dbReference>
<dbReference type="InterPro" id="IPR013525">
    <property type="entry name" value="ABC2_TM"/>
</dbReference>
<evidence type="ECO:0000313" key="8">
    <source>
        <dbReference type="Proteomes" id="UP000250369"/>
    </source>
</evidence>
<proteinExistence type="predicted"/>
<dbReference type="Gene3D" id="3.40.1710.10">
    <property type="entry name" value="abc type-2 transporter like domain"/>
    <property type="match status" value="1"/>
</dbReference>
<comment type="caution">
    <text evidence="7">The sequence shown here is derived from an EMBL/GenBank/DDBJ whole genome shotgun (WGS) entry which is preliminary data.</text>
</comment>
<feature type="transmembrane region" description="Helical" evidence="5">
    <location>
        <begin position="255"/>
        <end position="279"/>
    </location>
</feature>
<evidence type="ECO:0000313" key="7">
    <source>
        <dbReference type="EMBL" id="RAV19832.1"/>
    </source>
</evidence>
<protein>
    <submittedName>
        <fullName evidence="7">ABC transporter permease</fullName>
    </submittedName>
</protein>
<evidence type="ECO:0000259" key="6">
    <source>
        <dbReference type="PROSITE" id="PS51012"/>
    </source>
</evidence>
<comment type="subcellular location">
    <subcellularLocation>
        <location evidence="1">Membrane</location>
        <topology evidence="1">Multi-pass membrane protein</topology>
    </subcellularLocation>
</comment>
<evidence type="ECO:0000256" key="5">
    <source>
        <dbReference type="SAM" id="Phobius"/>
    </source>
</evidence>
<feature type="transmembrane region" description="Helical" evidence="5">
    <location>
        <begin position="345"/>
        <end position="367"/>
    </location>
</feature>
<evidence type="ECO:0000256" key="4">
    <source>
        <dbReference type="ARBA" id="ARBA00023136"/>
    </source>
</evidence>
<accession>A0A329MJK9</accession>
<dbReference type="GO" id="GO:0016020">
    <property type="term" value="C:membrane"/>
    <property type="evidence" value="ECO:0007669"/>
    <property type="project" value="UniProtKB-SubCell"/>
</dbReference>
<evidence type="ECO:0000256" key="3">
    <source>
        <dbReference type="ARBA" id="ARBA00022989"/>
    </source>
</evidence>
<reference evidence="7 8" key="1">
    <citation type="journal article" date="2009" name="Int. J. Syst. Evol. Microbiol.">
        <title>Paenibacillus contaminans sp. nov., isolated from a contaminated laboratory plate.</title>
        <authorList>
            <person name="Chou J.H."/>
            <person name="Lee J.H."/>
            <person name="Lin M.C."/>
            <person name="Chang P.S."/>
            <person name="Arun A.B."/>
            <person name="Young C.C."/>
            <person name="Chen W.M."/>
        </authorList>
    </citation>
    <scope>NUCLEOTIDE SEQUENCE [LARGE SCALE GENOMIC DNA]</scope>
    <source>
        <strain evidence="7 8">CKOBP-6</strain>
    </source>
</reference>
<feature type="transmembrane region" description="Helical" evidence="5">
    <location>
        <begin position="286"/>
        <end position="305"/>
    </location>
</feature>
<feature type="transmembrane region" description="Helical" evidence="5">
    <location>
        <begin position="177"/>
        <end position="199"/>
    </location>
</feature>
<feature type="transmembrane region" description="Helical" evidence="5">
    <location>
        <begin position="225"/>
        <end position="249"/>
    </location>
</feature>
<keyword evidence="3 5" id="KW-1133">Transmembrane helix</keyword>